<organism evidence="2 3">
    <name type="scientific">Rangifer tarandus platyrhynchus</name>
    <name type="common">Svalbard reindeer</name>
    <dbReference type="NCBI Taxonomy" id="3082113"/>
    <lineage>
        <taxon>Eukaryota</taxon>
        <taxon>Metazoa</taxon>
        <taxon>Chordata</taxon>
        <taxon>Craniata</taxon>
        <taxon>Vertebrata</taxon>
        <taxon>Euteleostomi</taxon>
        <taxon>Mammalia</taxon>
        <taxon>Eutheria</taxon>
        <taxon>Laurasiatheria</taxon>
        <taxon>Artiodactyla</taxon>
        <taxon>Ruminantia</taxon>
        <taxon>Pecora</taxon>
        <taxon>Cervidae</taxon>
        <taxon>Odocoileinae</taxon>
        <taxon>Rangifer</taxon>
    </lineage>
</organism>
<proteinExistence type="predicted"/>
<sequence length="127" mass="12889">MALGLSPALPAESGLKPEVPAASPSKPSVSFKLPRRTLTHQPIGMGGHCSGIHIVPSWEETPLPPPHCGALEAATPHCSLEGGPPCLHRHGDLAPLSPALSWEGLALPSSLALAPPSAGGAIQPSRC</sequence>
<dbReference type="EMBL" id="OX459962">
    <property type="protein sequence ID" value="CAI9166954.1"/>
    <property type="molecule type" value="Genomic_DNA"/>
</dbReference>
<feature type="region of interest" description="Disordered" evidence="1">
    <location>
        <begin position="1"/>
        <end position="32"/>
    </location>
</feature>
<reference evidence="2" key="1">
    <citation type="submission" date="2023-04" db="EMBL/GenBank/DDBJ databases">
        <authorList>
            <consortium name="ELIXIR-Norway"/>
        </authorList>
    </citation>
    <scope>NUCLEOTIDE SEQUENCE [LARGE SCALE GENOMIC DNA]</scope>
</reference>
<evidence type="ECO:0000256" key="1">
    <source>
        <dbReference type="SAM" id="MobiDB-lite"/>
    </source>
</evidence>
<dbReference type="Proteomes" id="UP001176941">
    <property type="component" value="Chromosome 26"/>
</dbReference>
<name>A0ABN8YZK5_RANTA</name>
<feature type="compositionally biased region" description="Low complexity" evidence="1">
    <location>
        <begin position="16"/>
        <end position="30"/>
    </location>
</feature>
<keyword evidence="3" id="KW-1185">Reference proteome</keyword>
<evidence type="ECO:0000313" key="3">
    <source>
        <dbReference type="Proteomes" id="UP001176941"/>
    </source>
</evidence>
<accession>A0ABN8YZK5</accession>
<protein>
    <submittedName>
        <fullName evidence="2">Uncharacterized protein</fullName>
    </submittedName>
</protein>
<evidence type="ECO:0000313" key="2">
    <source>
        <dbReference type="EMBL" id="CAI9166954.1"/>
    </source>
</evidence>
<gene>
    <name evidence="2" type="ORF">MRATA1EN1_LOCUS15916</name>
</gene>